<dbReference type="VEuPathDB" id="PiroplasmaDB:BEWA_024980"/>
<name>L0AXL4_THEEQ</name>
<accession>L0AXL4</accession>
<dbReference type="GeneID" id="15806039"/>
<reference evidence="1 2" key="1">
    <citation type="journal article" date="2012" name="BMC Genomics">
        <title>Comparative genomic analysis and phylogenetic position of Theileria equi.</title>
        <authorList>
            <person name="Kappmeyer L.S."/>
            <person name="Thiagarajan M."/>
            <person name="Herndon D.R."/>
            <person name="Ramsay J.D."/>
            <person name="Caler E."/>
            <person name="Djikeng A."/>
            <person name="Gillespie J.J."/>
            <person name="Lau A.O."/>
            <person name="Roalson E.H."/>
            <person name="Silva J.C."/>
            <person name="Silva M.G."/>
            <person name="Suarez C.E."/>
            <person name="Ueti M.W."/>
            <person name="Nene V.M."/>
            <person name="Mealey R.H."/>
            <person name="Knowles D.P."/>
            <person name="Brayton K.A."/>
        </authorList>
    </citation>
    <scope>NUCLEOTIDE SEQUENCE [LARGE SCALE GENOMIC DNA]</scope>
    <source>
        <strain evidence="1 2">WA</strain>
    </source>
</reference>
<keyword evidence="2" id="KW-1185">Reference proteome</keyword>
<dbReference type="RefSeq" id="XP_004829315.1">
    <property type="nucleotide sequence ID" value="XM_004829258.1"/>
</dbReference>
<organism evidence="1 2">
    <name type="scientific">Theileria equi strain WA</name>
    <dbReference type="NCBI Taxonomy" id="1537102"/>
    <lineage>
        <taxon>Eukaryota</taxon>
        <taxon>Sar</taxon>
        <taxon>Alveolata</taxon>
        <taxon>Apicomplexa</taxon>
        <taxon>Aconoidasida</taxon>
        <taxon>Piroplasmida</taxon>
        <taxon>Theileriidae</taxon>
        <taxon>Theileria</taxon>
    </lineage>
</organism>
<protein>
    <submittedName>
        <fullName evidence="1">Uncharacterized protein</fullName>
    </submittedName>
</protein>
<sequence>MFVQCVKGHSQKRIQDSLDLVKASDLDNLSANVETLMDVLAKVEHISFINLGDVFGSVMCQSVFDTVHQCCVKNFIAAAKMRGVNTGLNVSKTRKCEETIIHGEMERLKTFLEMQEKDICVVQTAF</sequence>
<gene>
    <name evidence="1" type="ORF">BEWA_024980</name>
</gene>
<dbReference type="Proteomes" id="UP000031512">
    <property type="component" value="Chromosome 1"/>
</dbReference>
<evidence type="ECO:0000313" key="1">
    <source>
        <dbReference type="EMBL" id="AFZ79649.1"/>
    </source>
</evidence>
<dbReference type="KEGG" id="beq:BEWA_024980"/>
<dbReference type="EMBL" id="CP001669">
    <property type="protein sequence ID" value="AFZ79649.1"/>
    <property type="molecule type" value="Genomic_DNA"/>
</dbReference>
<proteinExistence type="predicted"/>
<evidence type="ECO:0000313" key="2">
    <source>
        <dbReference type="Proteomes" id="UP000031512"/>
    </source>
</evidence>
<dbReference type="AlphaFoldDB" id="L0AXL4"/>